<feature type="compositionally biased region" description="Basic and acidic residues" evidence="1">
    <location>
        <begin position="404"/>
        <end position="416"/>
    </location>
</feature>
<evidence type="ECO:0000313" key="4">
    <source>
        <dbReference type="Proteomes" id="UP001590951"/>
    </source>
</evidence>
<evidence type="ECO:0008006" key="5">
    <source>
        <dbReference type="Google" id="ProtNLM"/>
    </source>
</evidence>
<keyword evidence="2" id="KW-0472">Membrane</keyword>
<feature type="transmembrane region" description="Helical" evidence="2">
    <location>
        <begin position="203"/>
        <end position="223"/>
    </location>
</feature>
<organism evidence="3 4">
    <name type="scientific">Lepraria finkii</name>
    <dbReference type="NCBI Taxonomy" id="1340010"/>
    <lineage>
        <taxon>Eukaryota</taxon>
        <taxon>Fungi</taxon>
        <taxon>Dikarya</taxon>
        <taxon>Ascomycota</taxon>
        <taxon>Pezizomycotina</taxon>
        <taxon>Lecanoromycetes</taxon>
        <taxon>OSLEUM clade</taxon>
        <taxon>Lecanoromycetidae</taxon>
        <taxon>Lecanorales</taxon>
        <taxon>Lecanorineae</taxon>
        <taxon>Stereocaulaceae</taxon>
        <taxon>Lepraria</taxon>
    </lineage>
</organism>
<proteinExistence type="predicted"/>
<dbReference type="InterPro" id="IPR031563">
    <property type="entry name" value="MOT1/MOT2"/>
</dbReference>
<protein>
    <recommendedName>
        <fullName evidence="5">Sulfate transporter</fullName>
    </recommendedName>
</protein>
<comment type="caution">
    <text evidence="3">The sequence shown here is derived from an EMBL/GenBank/DDBJ whole genome shotgun (WGS) entry which is preliminary data.</text>
</comment>
<feature type="transmembrane region" description="Helical" evidence="2">
    <location>
        <begin position="355"/>
        <end position="375"/>
    </location>
</feature>
<sequence>MADIETPPPSRRSHYLTNLKESAVKAKQNLLAIQRYNLRTFTHQPLSEISGSFGDLGTLLPIVIALTISNTISLSSTLIFSGLANIYTGILFGIPLPVQPMKAIAAVALARNFNKEEIASAGLFLAAAIGFLSISGLIGWFTKVIPIPVVKGIQVGTGLSLIMSAGTLYSHPSYPEATNPTINAIVLILAFLGLLASSTFRRIPYALILLLISIIFVVFFDLLRKGPSNHSWSHAHSGFSIWHPHTFVPSWPSFRRGMVDAGIGQLPLTTLNSVIAVTFLAQDLLPNVKAPSTTSLGLSVMAVNLVGCWFGAMPVCHGSGGLAAQYRFGARSGASVVFLGLVKLLLGLFASEIALHFFVNFPSVLLCILVIAAGLELVKVGESLNTAGARDLSPLDRAGADGQGARDESDDKRAVDLTEEERKRRWAVMFMTVAGILAFKNDAVGFLAGILCHWSFQWQDSWEERRSRREGRIRLNAGTQDNGNVRGSEYEGP</sequence>
<feature type="transmembrane region" description="Helical" evidence="2">
    <location>
        <begin position="118"/>
        <end position="141"/>
    </location>
</feature>
<keyword evidence="2" id="KW-1133">Transmembrane helix</keyword>
<accession>A0ABR4BJ28</accession>
<keyword evidence="2" id="KW-0812">Transmembrane</keyword>
<keyword evidence="4" id="KW-1185">Reference proteome</keyword>
<feature type="transmembrane region" description="Helical" evidence="2">
    <location>
        <begin position="78"/>
        <end position="98"/>
    </location>
</feature>
<gene>
    <name evidence="3" type="ORF">ABVK25_002560</name>
</gene>
<name>A0ABR4BJ28_9LECA</name>
<feature type="transmembrane region" description="Helical" evidence="2">
    <location>
        <begin position="296"/>
        <end position="316"/>
    </location>
</feature>
<feature type="transmembrane region" description="Helical" evidence="2">
    <location>
        <begin position="153"/>
        <end position="171"/>
    </location>
</feature>
<evidence type="ECO:0000256" key="1">
    <source>
        <dbReference type="SAM" id="MobiDB-lite"/>
    </source>
</evidence>
<evidence type="ECO:0000313" key="3">
    <source>
        <dbReference type="EMBL" id="KAL2056821.1"/>
    </source>
</evidence>
<feature type="transmembrane region" description="Helical" evidence="2">
    <location>
        <begin position="328"/>
        <end position="349"/>
    </location>
</feature>
<evidence type="ECO:0000256" key="2">
    <source>
        <dbReference type="SAM" id="Phobius"/>
    </source>
</evidence>
<feature type="transmembrane region" description="Helical" evidence="2">
    <location>
        <begin position="177"/>
        <end position="196"/>
    </location>
</feature>
<feature type="region of interest" description="Disordered" evidence="1">
    <location>
        <begin position="395"/>
        <end position="416"/>
    </location>
</feature>
<dbReference type="PANTHER" id="PTHR31970:SF9">
    <property type="entry name" value="MOLYBDATE TRANSPORTER 2"/>
    <property type="match status" value="1"/>
</dbReference>
<dbReference type="Proteomes" id="UP001590951">
    <property type="component" value="Unassembled WGS sequence"/>
</dbReference>
<dbReference type="EMBL" id="JBHFEH010000006">
    <property type="protein sequence ID" value="KAL2056821.1"/>
    <property type="molecule type" value="Genomic_DNA"/>
</dbReference>
<reference evidence="3 4" key="1">
    <citation type="submission" date="2024-09" db="EMBL/GenBank/DDBJ databases">
        <title>Rethinking Asexuality: The Enigmatic Case of Functional Sexual Genes in Lepraria (Stereocaulaceae).</title>
        <authorList>
            <person name="Doellman M."/>
            <person name="Sun Y."/>
            <person name="Barcenas-Pena A."/>
            <person name="Lumbsch H.T."/>
            <person name="Grewe F."/>
        </authorList>
    </citation>
    <scope>NUCLEOTIDE SEQUENCE [LARGE SCALE GENOMIC DNA]</scope>
    <source>
        <strain evidence="3 4">Grewe 0041</strain>
    </source>
</reference>
<feature type="region of interest" description="Disordered" evidence="1">
    <location>
        <begin position="473"/>
        <end position="493"/>
    </location>
</feature>
<dbReference type="Pfam" id="PF16983">
    <property type="entry name" value="MFS_MOT1"/>
    <property type="match status" value="2"/>
</dbReference>
<dbReference type="PANTHER" id="PTHR31970">
    <property type="match status" value="1"/>
</dbReference>